<organism evidence="2">
    <name type="scientific">Psilocybe cubensis</name>
    <name type="common">Psychedelic mushroom</name>
    <name type="synonym">Stropharia cubensis</name>
    <dbReference type="NCBI Taxonomy" id="181762"/>
    <lineage>
        <taxon>Eukaryota</taxon>
        <taxon>Fungi</taxon>
        <taxon>Dikarya</taxon>
        <taxon>Basidiomycota</taxon>
        <taxon>Agaricomycotina</taxon>
        <taxon>Agaricomycetes</taxon>
        <taxon>Agaricomycetidae</taxon>
        <taxon>Agaricales</taxon>
        <taxon>Agaricineae</taxon>
        <taxon>Strophariaceae</taxon>
        <taxon>Psilocybe</taxon>
    </lineage>
</organism>
<dbReference type="Gene3D" id="3.40.50.2000">
    <property type="entry name" value="Glycogen Phosphorylase B"/>
    <property type="match status" value="2"/>
</dbReference>
<protein>
    <recommendedName>
        <fullName evidence="3">Glycosyltransferase family 1 protein</fullName>
    </recommendedName>
</protein>
<proteinExistence type="predicted"/>
<reference evidence="2" key="1">
    <citation type="submission" date="2021-02" db="EMBL/GenBank/DDBJ databases">
        <title>Psilocybe cubensis genome.</title>
        <authorList>
            <person name="Mckernan K.J."/>
            <person name="Crawford S."/>
            <person name="Trippe A."/>
            <person name="Kane L.T."/>
            <person name="Mclaughlin S."/>
        </authorList>
    </citation>
    <scope>NUCLEOTIDE SEQUENCE [LARGE SCALE GENOMIC DNA]</scope>
    <source>
        <strain evidence="2">MGC-MH-2018</strain>
    </source>
</reference>
<dbReference type="AlphaFoldDB" id="A0A8H7XLI0"/>
<dbReference type="PANTHER" id="PTHR48045">
    <property type="entry name" value="UDP-GLYCOSYLTRANSFERASE 72B1"/>
    <property type="match status" value="1"/>
</dbReference>
<keyword evidence="1" id="KW-0808">Transferase</keyword>
<comment type="caution">
    <text evidence="2">The sequence shown here is derived from an EMBL/GenBank/DDBJ whole genome shotgun (WGS) entry which is preliminary data.</text>
</comment>
<dbReference type="PANTHER" id="PTHR48045:SF34">
    <property type="entry name" value="ISOFLAVONE 7-O-GLUCOSYLTRANSFERASE 1-LIKE"/>
    <property type="match status" value="1"/>
</dbReference>
<dbReference type="GO" id="GO:0008194">
    <property type="term" value="F:UDP-glycosyltransferase activity"/>
    <property type="evidence" value="ECO:0007669"/>
    <property type="project" value="InterPro"/>
</dbReference>
<dbReference type="CDD" id="cd03784">
    <property type="entry name" value="GT1_Gtf-like"/>
    <property type="match status" value="1"/>
</dbReference>
<dbReference type="EMBL" id="JAFIQS010000017">
    <property type="protein sequence ID" value="KAG5162773.1"/>
    <property type="molecule type" value="Genomic_DNA"/>
</dbReference>
<accession>A0A8H7XLI0</accession>
<dbReference type="OrthoDB" id="5835829at2759"/>
<evidence type="ECO:0000256" key="1">
    <source>
        <dbReference type="ARBA" id="ARBA00022679"/>
    </source>
</evidence>
<dbReference type="InterPro" id="IPR002213">
    <property type="entry name" value="UDP_glucos_trans"/>
</dbReference>
<dbReference type="Pfam" id="PF00201">
    <property type="entry name" value="UDPGT"/>
    <property type="match status" value="1"/>
</dbReference>
<dbReference type="SUPFAM" id="SSF53756">
    <property type="entry name" value="UDP-Glycosyltransferase/glycogen phosphorylase"/>
    <property type="match status" value="1"/>
</dbReference>
<name>A0A8H7XLI0_PSICU</name>
<evidence type="ECO:0008006" key="3">
    <source>
        <dbReference type="Google" id="ProtNLM"/>
    </source>
</evidence>
<gene>
    <name evidence="2" type="ORF">JR316_012157</name>
</gene>
<evidence type="ECO:0000313" key="2">
    <source>
        <dbReference type="EMBL" id="KAG5162773.1"/>
    </source>
</evidence>
<sequence>MAISNITEATHIVFTAFAAWGHVRPFCILAARLVQANENVVVTMILVPPFLKKAHAEISAEFRDTASESARSRLRVLAPFKSDTENPFDLMPLITENYGRVYQAVVDGKPVSCATTGKSFEAVPPPKLSVIDFFAHPLMLVTRSITGPSVPIVAWISGHMGTLIRFWGPERFGGGGDIAKKVQEEVARTGAPVHEVEERLYSFAKISIGKVVSIPGVPDMYDWEFFPQALAFDLPFAEVIKWGQAGMKEADSIFLTSTYSLEPITLDAARSWYKEWNKEVYVIGPLLPTGYGTMRQSDRGSSEVSEFLDKALVEHGEKSVTLISFGTVFWPKEQDYIEEVLEAFIEKKAPFIICYASMFASMSDNILQKIKDSDLGLISRWIPQQYILSHKATGWFITHGGQNSVMESLGCGIPLICWPFEADQPASAAVLSKNLQVAIELIEVRTGEKGFKPLLRLGHGPKGTREAVGEEIREVIDSCRGEKGALLRENALKVKEAFAKTWEEGGDAINEFRKFASAYNLQLL</sequence>